<name>A0AAN7RKJ7_MYCAM</name>
<feature type="transmembrane region" description="Helical" evidence="1">
    <location>
        <begin position="81"/>
        <end position="104"/>
    </location>
</feature>
<evidence type="ECO:0000313" key="2">
    <source>
        <dbReference type="EMBL" id="KAK4806467.1"/>
    </source>
</evidence>
<protein>
    <submittedName>
        <fullName evidence="3">Uncharacterized protein</fullName>
    </submittedName>
</protein>
<keyword evidence="4" id="KW-1185">Reference proteome</keyword>
<organism evidence="3 4">
    <name type="scientific">Mycteria americana</name>
    <name type="common">Wood stork</name>
    <dbReference type="NCBI Taxonomy" id="33587"/>
    <lineage>
        <taxon>Eukaryota</taxon>
        <taxon>Metazoa</taxon>
        <taxon>Chordata</taxon>
        <taxon>Craniata</taxon>
        <taxon>Vertebrata</taxon>
        <taxon>Euteleostomi</taxon>
        <taxon>Archelosauria</taxon>
        <taxon>Archosauria</taxon>
        <taxon>Dinosauria</taxon>
        <taxon>Saurischia</taxon>
        <taxon>Theropoda</taxon>
        <taxon>Coelurosauria</taxon>
        <taxon>Aves</taxon>
        <taxon>Neognathae</taxon>
        <taxon>Neoaves</taxon>
        <taxon>Aequornithes</taxon>
        <taxon>Ciconiiformes</taxon>
        <taxon>Ciconiidae</taxon>
        <taxon>Mycteria</taxon>
    </lineage>
</organism>
<keyword evidence="1" id="KW-0472">Membrane</keyword>
<comment type="caution">
    <text evidence="3">The sequence shown here is derived from an EMBL/GenBank/DDBJ whole genome shotgun (WGS) entry which is preliminary data.</text>
</comment>
<dbReference type="AlphaFoldDB" id="A0AAN7RKJ7"/>
<reference evidence="3 4" key="1">
    <citation type="journal article" date="2023" name="J. Hered.">
        <title>Chromosome-level genome of the wood stork (Mycteria americana) provides insight into avian chromosome evolution.</title>
        <authorList>
            <person name="Flamio R. Jr."/>
            <person name="Ramstad K.M."/>
        </authorList>
    </citation>
    <scope>NUCLEOTIDE SEQUENCE [LARGE SCALE GENOMIC DNA]</scope>
    <source>
        <strain evidence="3">JAX WOST 10</strain>
    </source>
</reference>
<accession>A0AAN7RKJ7</accession>
<sequence length="174" mass="19916">MQIAPQVATMFETLTPSVSHNDDLNQLLERIRNNGHKTLVTVHHDVEEIYCILGVKHDGGLYWWDTLLGWSPTTTGILNKMLHPVVVLLVLTVLCFILTIGLYVRLWTMAKHLSHQISPQDVYVLNNPHHGNVYDTPEAFQIFQDLLPTRIGMHLTVVKKIPQHDHLCQLLECM</sequence>
<evidence type="ECO:0000313" key="4">
    <source>
        <dbReference type="Proteomes" id="UP001333110"/>
    </source>
</evidence>
<keyword evidence="1" id="KW-1133">Transmembrane helix</keyword>
<keyword evidence="1" id="KW-0812">Transmembrane</keyword>
<evidence type="ECO:0000256" key="1">
    <source>
        <dbReference type="SAM" id="Phobius"/>
    </source>
</evidence>
<dbReference type="Proteomes" id="UP001333110">
    <property type="component" value="Unassembled WGS sequence"/>
</dbReference>
<proteinExistence type="predicted"/>
<dbReference type="EMBL" id="JAUNZN010000039">
    <property type="protein sequence ID" value="KAK4806467.1"/>
    <property type="molecule type" value="Genomic_DNA"/>
</dbReference>
<dbReference type="EMBL" id="JAUNZN010000039">
    <property type="protein sequence ID" value="KAK4806555.1"/>
    <property type="molecule type" value="Genomic_DNA"/>
</dbReference>
<gene>
    <name evidence="2" type="ORF">QYF61_013960</name>
    <name evidence="3" type="ORF">QYF61_021391</name>
</gene>
<evidence type="ECO:0000313" key="3">
    <source>
        <dbReference type="EMBL" id="KAK4806555.1"/>
    </source>
</evidence>